<dbReference type="EnsemblMetazoa" id="GPAI020149-RA">
    <property type="protein sequence ID" value="GPAI020149-PA"/>
    <property type="gene ID" value="GPAI020149"/>
</dbReference>
<dbReference type="AlphaFoldDB" id="A0A1A9ZNJ1"/>
<dbReference type="Proteomes" id="UP000092445">
    <property type="component" value="Unassembled WGS sequence"/>
</dbReference>
<organism evidence="1 2">
    <name type="scientific">Glossina pallidipes</name>
    <name type="common">Tsetse fly</name>
    <dbReference type="NCBI Taxonomy" id="7398"/>
    <lineage>
        <taxon>Eukaryota</taxon>
        <taxon>Metazoa</taxon>
        <taxon>Ecdysozoa</taxon>
        <taxon>Arthropoda</taxon>
        <taxon>Hexapoda</taxon>
        <taxon>Insecta</taxon>
        <taxon>Pterygota</taxon>
        <taxon>Neoptera</taxon>
        <taxon>Endopterygota</taxon>
        <taxon>Diptera</taxon>
        <taxon>Brachycera</taxon>
        <taxon>Muscomorpha</taxon>
        <taxon>Hippoboscoidea</taxon>
        <taxon>Glossinidae</taxon>
        <taxon>Glossina</taxon>
    </lineage>
</organism>
<accession>A0A1A9ZNJ1</accession>
<proteinExistence type="predicted"/>
<name>A0A1A9ZNJ1_GLOPL</name>
<protein>
    <submittedName>
        <fullName evidence="1">Uncharacterized protein</fullName>
    </submittedName>
</protein>
<evidence type="ECO:0000313" key="1">
    <source>
        <dbReference type="EnsemblMetazoa" id="GPAI020149-PA"/>
    </source>
</evidence>
<reference evidence="1" key="2">
    <citation type="submission" date="2020-05" db="UniProtKB">
        <authorList>
            <consortium name="EnsemblMetazoa"/>
        </authorList>
    </citation>
    <scope>IDENTIFICATION</scope>
    <source>
        <strain evidence="1">IAEA</strain>
    </source>
</reference>
<evidence type="ECO:0000313" key="2">
    <source>
        <dbReference type="Proteomes" id="UP000092445"/>
    </source>
</evidence>
<sequence>MARMSPACPSSYDNKTPSISYVKKETWAKGSKSGKLLLNSSGTVWLAIENLIKIYISEYYLRMNFNASTCVSIRPLGVVALKLAAMRLHCASRRLKITHKQITIIKTENSWSLWEKIIPNAVETIRFFFYTECEYKCTPLRQVSLNCFGPQSGDANSRPLV</sequence>
<keyword evidence="2" id="KW-1185">Reference proteome</keyword>
<dbReference type="VEuPathDB" id="VectorBase:GPAI020149"/>
<reference evidence="2" key="1">
    <citation type="submission" date="2014-03" db="EMBL/GenBank/DDBJ databases">
        <authorList>
            <person name="Aksoy S."/>
            <person name="Warren W."/>
            <person name="Wilson R.K."/>
        </authorList>
    </citation>
    <scope>NUCLEOTIDE SEQUENCE [LARGE SCALE GENOMIC DNA]</scope>
    <source>
        <strain evidence="2">IAEA</strain>
    </source>
</reference>